<dbReference type="HOGENOM" id="CLU_1931484_0_0_1"/>
<dbReference type="KEGG" id="ehx:EMIHUDRAFT_195833"/>
<dbReference type="EnsemblProtists" id="EOD23193">
    <property type="protein sequence ID" value="EOD23193"/>
    <property type="gene ID" value="EMIHUDRAFT_195833"/>
</dbReference>
<keyword evidence="2" id="KW-1185">Reference proteome</keyword>
<reference evidence="1" key="2">
    <citation type="submission" date="2024-10" db="UniProtKB">
        <authorList>
            <consortium name="EnsemblProtists"/>
        </authorList>
    </citation>
    <scope>IDENTIFICATION</scope>
</reference>
<evidence type="ECO:0000313" key="2">
    <source>
        <dbReference type="Proteomes" id="UP000013827"/>
    </source>
</evidence>
<accession>A0A0D3JI58</accession>
<dbReference type="AlphaFoldDB" id="A0A0D3JI58"/>
<dbReference type="RefSeq" id="XP_005775622.1">
    <property type="nucleotide sequence ID" value="XM_005775565.1"/>
</dbReference>
<protein>
    <submittedName>
        <fullName evidence="1">Uncharacterized protein</fullName>
    </submittedName>
</protein>
<dbReference type="GeneID" id="17268740"/>
<dbReference type="Gene3D" id="3.40.190.10">
    <property type="entry name" value="Periplasmic binding protein-like II"/>
    <property type="match status" value="1"/>
</dbReference>
<sequence>MYLFAVRKSLTVVGPVWLSSAFEQLGIIYEQDPHSNAETSYAVGASEPLVLDAFAIGRLCSGEIRTWDDDYLVSLNPWLVGVGTVPIVLQAEPSTSDTMAALRDKLQALRQRAELLAGILSHHRRDMLQAL</sequence>
<reference evidence="2" key="1">
    <citation type="journal article" date="2013" name="Nature">
        <title>Pan genome of the phytoplankton Emiliania underpins its global distribution.</title>
        <authorList>
            <person name="Read B.A."/>
            <person name="Kegel J."/>
            <person name="Klute M.J."/>
            <person name="Kuo A."/>
            <person name="Lefebvre S.C."/>
            <person name="Maumus F."/>
            <person name="Mayer C."/>
            <person name="Miller J."/>
            <person name="Monier A."/>
            <person name="Salamov A."/>
            <person name="Young J."/>
            <person name="Aguilar M."/>
            <person name="Claverie J.M."/>
            <person name="Frickenhaus S."/>
            <person name="Gonzalez K."/>
            <person name="Herman E.K."/>
            <person name="Lin Y.C."/>
            <person name="Napier J."/>
            <person name="Ogata H."/>
            <person name="Sarno A.F."/>
            <person name="Shmutz J."/>
            <person name="Schroeder D."/>
            <person name="de Vargas C."/>
            <person name="Verret F."/>
            <person name="von Dassow P."/>
            <person name="Valentin K."/>
            <person name="Van de Peer Y."/>
            <person name="Wheeler G."/>
            <person name="Dacks J.B."/>
            <person name="Delwiche C.F."/>
            <person name="Dyhrman S.T."/>
            <person name="Glockner G."/>
            <person name="John U."/>
            <person name="Richards T."/>
            <person name="Worden A.Z."/>
            <person name="Zhang X."/>
            <person name="Grigoriev I.V."/>
            <person name="Allen A.E."/>
            <person name="Bidle K."/>
            <person name="Borodovsky M."/>
            <person name="Bowler C."/>
            <person name="Brownlee C."/>
            <person name="Cock J.M."/>
            <person name="Elias M."/>
            <person name="Gladyshev V.N."/>
            <person name="Groth M."/>
            <person name="Guda C."/>
            <person name="Hadaegh A."/>
            <person name="Iglesias-Rodriguez M.D."/>
            <person name="Jenkins J."/>
            <person name="Jones B.M."/>
            <person name="Lawson T."/>
            <person name="Leese F."/>
            <person name="Lindquist E."/>
            <person name="Lobanov A."/>
            <person name="Lomsadze A."/>
            <person name="Malik S.B."/>
            <person name="Marsh M.E."/>
            <person name="Mackinder L."/>
            <person name="Mock T."/>
            <person name="Mueller-Roeber B."/>
            <person name="Pagarete A."/>
            <person name="Parker M."/>
            <person name="Probert I."/>
            <person name="Quesneville H."/>
            <person name="Raines C."/>
            <person name="Rensing S.A."/>
            <person name="Riano-Pachon D.M."/>
            <person name="Richier S."/>
            <person name="Rokitta S."/>
            <person name="Shiraiwa Y."/>
            <person name="Soanes D.M."/>
            <person name="van der Giezen M."/>
            <person name="Wahlund T.M."/>
            <person name="Williams B."/>
            <person name="Wilson W."/>
            <person name="Wolfe G."/>
            <person name="Wurch L.L."/>
        </authorList>
    </citation>
    <scope>NUCLEOTIDE SEQUENCE</scope>
</reference>
<dbReference type="PaxDb" id="2903-EOD23193"/>
<proteinExistence type="predicted"/>
<name>A0A0D3JI58_EMIH1</name>
<evidence type="ECO:0000313" key="1">
    <source>
        <dbReference type="EnsemblProtists" id="EOD23193"/>
    </source>
</evidence>
<dbReference type="Proteomes" id="UP000013827">
    <property type="component" value="Unassembled WGS sequence"/>
</dbReference>
<organism evidence="1 2">
    <name type="scientific">Emiliania huxleyi (strain CCMP1516)</name>
    <dbReference type="NCBI Taxonomy" id="280463"/>
    <lineage>
        <taxon>Eukaryota</taxon>
        <taxon>Haptista</taxon>
        <taxon>Haptophyta</taxon>
        <taxon>Prymnesiophyceae</taxon>
        <taxon>Isochrysidales</taxon>
        <taxon>Noelaerhabdaceae</taxon>
        <taxon>Emiliania</taxon>
    </lineage>
</organism>